<keyword evidence="3" id="KW-0805">Transcription regulation</keyword>
<dbReference type="eggNOG" id="COG2204">
    <property type="taxonomic scope" value="Bacteria"/>
</dbReference>
<dbReference type="GO" id="GO:0005524">
    <property type="term" value="F:ATP binding"/>
    <property type="evidence" value="ECO:0007669"/>
    <property type="project" value="UniProtKB-KW"/>
</dbReference>
<organism evidence="8 9">
    <name type="scientific">Desulforapulum autotrophicum (strain ATCC 43914 / DSM 3382 / VKM B-1955 / HRM2)</name>
    <name type="common">Desulfobacterium autotrophicum</name>
    <dbReference type="NCBI Taxonomy" id="177437"/>
    <lineage>
        <taxon>Bacteria</taxon>
        <taxon>Pseudomonadati</taxon>
        <taxon>Thermodesulfobacteriota</taxon>
        <taxon>Desulfobacteria</taxon>
        <taxon>Desulfobacterales</taxon>
        <taxon>Desulfobacteraceae</taxon>
        <taxon>Desulforapulum</taxon>
    </lineage>
</organism>
<dbReference type="Pfam" id="PF25601">
    <property type="entry name" value="AAA_lid_14"/>
    <property type="match status" value="1"/>
</dbReference>
<dbReference type="STRING" id="177437.HRM2_10470"/>
<keyword evidence="9" id="KW-1185">Reference proteome</keyword>
<dbReference type="Gene3D" id="3.40.50.300">
    <property type="entry name" value="P-loop containing nucleotide triphosphate hydrolases"/>
    <property type="match status" value="1"/>
</dbReference>
<protein>
    <submittedName>
        <fullName evidence="8">Sigma-54 dependent two component DNA-binding response regulator (Fis family protein)</fullName>
    </submittedName>
</protein>
<dbReference type="SUPFAM" id="SSF46689">
    <property type="entry name" value="Homeodomain-like"/>
    <property type="match status" value="1"/>
</dbReference>
<dbReference type="GO" id="GO:0043565">
    <property type="term" value="F:sequence-specific DNA binding"/>
    <property type="evidence" value="ECO:0007669"/>
    <property type="project" value="InterPro"/>
</dbReference>
<evidence type="ECO:0000313" key="8">
    <source>
        <dbReference type="EMBL" id="ACN14159.1"/>
    </source>
</evidence>
<dbReference type="KEGG" id="dat:HRM2_10470"/>
<dbReference type="FunFam" id="1.10.8.60:FF:000014">
    <property type="entry name" value="DNA-binding transcriptional regulator NtrC"/>
    <property type="match status" value="1"/>
</dbReference>
<keyword evidence="1" id="KW-0547">Nucleotide-binding</keyword>
<evidence type="ECO:0000313" key="9">
    <source>
        <dbReference type="Proteomes" id="UP000000442"/>
    </source>
</evidence>
<name>C0QL73_DESAH</name>
<dbReference type="PROSITE" id="PS00688">
    <property type="entry name" value="SIGMA54_INTERACT_3"/>
    <property type="match status" value="1"/>
</dbReference>
<dbReference type="InterPro" id="IPR002078">
    <property type="entry name" value="Sigma_54_int"/>
</dbReference>
<dbReference type="PROSITE" id="PS50045">
    <property type="entry name" value="SIGMA54_INTERACT_4"/>
    <property type="match status" value="1"/>
</dbReference>
<dbReference type="HOGENOM" id="CLU_000445_0_6_7"/>
<dbReference type="Gene3D" id="1.10.8.60">
    <property type="match status" value="1"/>
</dbReference>
<evidence type="ECO:0000256" key="2">
    <source>
        <dbReference type="ARBA" id="ARBA00022840"/>
    </source>
</evidence>
<evidence type="ECO:0000256" key="6">
    <source>
        <dbReference type="ARBA" id="ARBA00023163"/>
    </source>
</evidence>
<dbReference type="Pfam" id="PF02954">
    <property type="entry name" value="HTH_8"/>
    <property type="match status" value="1"/>
</dbReference>
<evidence type="ECO:0000256" key="1">
    <source>
        <dbReference type="ARBA" id="ARBA00022741"/>
    </source>
</evidence>
<keyword evidence="5" id="KW-0010">Activator</keyword>
<keyword evidence="4 8" id="KW-0238">DNA-binding</keyword>
<evidence type="ECO:0000256" key="3">
    <source>
        <dbReference type="ARBA" id="ARBA00023015"/>
    </source>
</evidence>
<feature type="domain" description="Sigma-54 factor interaction" evidence="7">
    <location>
        <begin position="154"/>
        <end position="383"/>
    </location>
</feature>
<sequence>MVFFYRQGKIHMLIRLVCAVKDKKLHADLEKRLSIFDVQLKMISSQKTPWQNLVRSCADIFVVSKSLIPKPIESSVAMLNNLPEKPTTIIIHDRESSEEHANLLASGADVVLYSGISRGSLIEAIESTLESRRQFYLVDRFDQQGRIKPKLSDFFSNSKEMQLFLDEVQQIVTTDATLLILGETGVGKEHLSKAIHGESHRSQGPFIAINTAAIPEQLIESELFGHEQGAFTGAVRSRRGAFELAHGGTIFLDEIGEMPMPLQSKLLRVLQDFEFTPVGGEVPIWVDVRVIAATNKDLEMEIAKGNFRQDLYYRLGVMTMTLPPLRNRQEDIPAMANHFLSVCNKKIGREIKQFSGVALEAICNYSWPGNIRELINVIERAVLLCKSEIISLNDLPSTFQESFSEMPSLPNLQNIDTSTWTGKTLVQVKEEVLNRVEKRYIEMVLKKTAGKVGAAARIAGIHPRGLYGKMKKLGLDKANFKL</sequence>
<evidence type="ECO:0000256" key="4">
    <source>
        <dbReference type="ARBA" id="ARBA00023125"/>
    </source>
</evidence>
<dbReference type="InterPro" id="IPR025662">
    <property type="entry name" value="Sigma_54_int_dom_ATP-bd_1"/>
</dbReference>
<dbReference type="InterPro" id="IPR058031">
    <property type="entry name" value="AAA_lid_NorR"/>
</dbReference>
<dbReference type="FunFam" id="3.40.50.300:FF:000006">
    <property type="entry name" value="DNA-binding transcriptional regulator NtrC"/>
    <property type="match status" value="1"/>
</dbReference>
<dbReference type="PROSITE" id="PS00675">
    <property type="entry name" value="SIGMA54_INTERACT_1"/>
    <property type="match status" value="1"/>
</dbReference>
<dbReference type="Pfam" id="PF00158">
    <property type="entry name" value="Sigma54_activat"/>
    <property type="match status" value="1"/>
</dbReference>
<dbReference type="SMART" id="SM00382">
    <property type="entry name" value="AAA"/>
    <property type="match status" value="1"/>
</dbReference>
<dbReference type="SUPFAM" id="SSF52540">
    <property type="entry name" value="P-loop containing nucleoside triphosphate hydrolases"/>
    <property type="match status" value="1"/>
</dbReference>
<reference evidence="8 9" key="1">
    <citation type="journal article" date="2009" name="Environ. Microbiol.">
        <title>Genome sequence of Desulfobacterium autotrophicum HRM2, a marine sulfate reducer oxidizing organic carbon completely to carbon dioxide.</title>
        <authorList>
            <person name="Strittmatter A.W."/>
            <person name="Liesegang H."/>
            <person name="Rabus R."/>
            <person name="Decker I."/>
            <person name="Amann J."/>
            <person name="Andres S."/>
            <person name="Henne A."/>
            <person name="Fricke W.F."/>
            <person name="Martinez-Arias R."/>
            <person name="Bartels D."/>
            <person name="Goesmann A."/>
            <person name="Krause L."/>
            <person name="Puehler A."/>
            <person name="Klenk H.P."/>
            <person name="Richter M."/>
            <person name="Schuler M."/>
            <person name="Gloeckner F.O."/>
            <person name="Meyerdierks A."/>
            <person name="Gottschalk G."/>
            <person name="Amann R."/>
        </authorList>
    </citation>
    <scope>NUCLEOTIDE SEQUENCE [LARGE SCALE GENOMIC DNA]</scope>
    <source>
        <strain evidence="9">ATCC 43914 / DSM 3382 / HRM2</strain>
    </source>
</reference>
<evidence type="ECO:0000256" key="5">
    <source>
        <dbReference type="ARBA" id="ARBA00023159"/>
    </source>
</evidence>
<gene>
    <name evidence="8" type="ordered locus">HRM2_10470</name>
</gene>
<dbReference type="Proteomes" id="UP000000442">
    <property type="component" value="Chromosome"/>
</dbReference>
<dbReference type="PANTHER" id="PTHR32071">
    <property type="entry name" value="TRANSCRIPTIONAL REGULATORY PROTEIN"/>
    <property type="match status" value="1"/>
</dbReference>
<dbReference type="InterPro" id="IPR009057">
    <property type="entry name" value="Homeodomain-like_sf"/>
</dbReference>
<keyword evidence="2" id="KW-0067">ATP-binding</keyword>
<dbReference type="AlphaFoldDB" id="C0QL73"/>
<proteinExistence type="predicted"/>
<dbReference type="InterPro" id="IPR027417">
    <property type="entry name" value="P-loop_NTPase"/>
</dbReference>
<dbReference type="PROSITE" id="PS00676">
    <property type="entry name" value="SIGMA54_INTERACT_2"/>
    <property type="match status" value="1"/>
</dbReference>
<accession>C0QL73</accession>
<dbReference type="GO" id="GO:0006355">
    <property type="term" value="P:regulation of DNA-templated transcription"/>
    <property type="evidence" value="ECO:0007669"/>
    <property type="project" value="InterPro"/>
</dbReference>
<keyword evidence="6" id="KW-0804">Transcription</keyword>
<dbReference type="Gene3D" id="1.10.10.60">
    <property type="entry name" value="Homeodomain-like"/>
    <property type="match status" value="1"/>
</dbReference>
<dbReference type="InterPro" id="IPR003593">
    <property type="entry name" value="AAA+_ATPase"/>
</dbReference>
<evidence type="ECO:0000259" key="7">
    <source>
        <dbReference type="PROSITE" id="PS50045"/>
    </source>
</evidence>
<dbReference type="InterPro" id="IPR025943">
    <property type="entry name" value="Sigma_54_int_dom_ATP-bd_2"/>
</dbReference>
<dbReference type="InterPro" id="IPR002197">
    <property type="entry name" value="HTH_Fis"/>
</dbReference>
<dbReference type="InterPro" id="IPR025944">
    <property type="entry name" value="Sigma_54_int_dom_CS"/>
</dbReference>
<dbReference type="EMBL" id="CP001087">
    <property type="protein sequence ID" value="ACN14159.1"/>
    <property type="molecule type" value="Genomic_DNA"/>
</dbReference>
<dbReference type="CDD" id="cd00009">
    <property type="entry name" value="AAA"/>
    <property type="match status" value="1"/>
</dbReference>